<evidence type="ECO:0000313" key="1">
    <source>
        <dbReference type="EMBL" id="KAF2805768.1"/>
    </source>
</evidence>
<sequence length="599" mass="68130">MEETRPDLIIAIDFGMTCTGVAYANPSIGADTIRWIQRWPGRMQANENKVPTILVYPNDQPNPSSWGFLSETMTEVTAVDKEFREWFKTFLDEGRLNQAQRDAKDPTDVPRSIEEVEKWYCDYFKFLYQHIRSKLQNEISSRWEDARIDFIFSVPTTWAPNPTVERFRKIIDRAGFGRYPGHIATIGLTEAEAAAVHMSRESPAIFLERDILIVCDVGGGTTDLSALRVTGTGSGSLSLEQLDVVFGANLGSAQIDRGFENAALQRLEFANRSLPMGIEIEDAAWEMMKSKEYQNAKCDYGAEDDTPMFSVAVPKLSRTYTNEPAGIINGELRFQRDNLKILFDAQIDRLFGLIDKQLTQIYQKFPQEQVAHLVLSGGLGNSAYLQQRLRERYAFGRAPFPNALRLQVGVAPDPQLVVCKGIVADRIQKMKSGKSVLGWRCCRSSYGTICKVLYNPLNPMHHNKPTERDPMDGQLYIANVIDWFIKQGDPVSIDYPIVRQFRQKVTPGNPKRVFPTAVIESQLDKTLLPFVMDHNCRTLCSVQSDFSSVELAKFKLKNRHFWNRGQKYHRVDYAVKVVLGPADIRFELCRPFFHLLVCL</sequence>
<evidence type="ECO:0000313" key="2">
    <source>
        <dbReference type="Proteomes" id="UP000504636"/>
    </source>
</evidence>
<dbReference type="EMBL" id="MU003709">
    <property type="protein sequence ID" value="KAF2805768.1"/>
    <property type="molecule type" value="Genomic_DNA"/>
</dbReference>
<evidence type="ECO:0008006" key="4">
    <source>
        <dbReference type="Google" id="ProtNLM"/>
    </source>
</evidence>
<dbReference type="OrthoDB" id="2394218at2759"/>
<keyword evidence="2" id="KW-1185">Reference proteome</keyword>
<name>A0A6A6YB18_9PEZI</name>
<dbReference type="CDD" id="cd10170">
    <property type="entry name" value="ASKHA_NBD_HSP70"/>
    <property type="match status" value="1"/>
</dbReference>
<dbReference type="Proteomes" id="UP000504636">
    <property type="component" value="Unplaced"/>
</dbReference>
<reference evidence="1 3" key="1">
    <citation type="journal article" date="2020" name="Stud. Mycol.">
        <title>101 Dothideomycetes genomes: a test case for predicting lifestyles and emergence of pathogens.</title>
        <authorList>
            <person name="Haridas S."/>
            <person name="Albert R."/>
            <person name="Binder M."/>
            <person name="Bloem J."/>
            <person name="Labutti K."/>
            <person name="Salamov A."/>
            <person name="Andreopoulos B."/>
            <person name="Baker S."/>
            <person name="Barry K."/>
            <person name="Bills G."/>
            <person name="Bluhm B."/>
            <person name="Cannon C."/>
            <person name="Castanera R."/>
            <person name="Culley D."/>
            <person name="Daum C."/>
            <person name="Ezra D."/>
            <person name="Gonzalez J."/>
            <person name="Henrissat B."/>
            <person name="Kuo A."/>
            <person name="Liang C."/>
            <person name="Lipzen A."/>
            <person name="Lutzoni F."/>
            <person name="Magnuson J."/>
            <person name="Mondo S."/>
            <person name="Nolan M."/>
            <person name="Ohm R."/>
            <person name="Pangilinan J."/>
            <person name="Park H.-J."/>
            <person name="Ramirez L."/>
            <person name="Alfaro M."/>
            <person name="Sun H."/>
            <person name="Tritt A."/>
            <person name="Yoshinaga Y."/>
            <person name="Zwiers L.-H."/>
            <person name="Turgeon B."/>
            <person name="Goodwin S."/>
            <person name="Spatafora J."/>
            <person name="Crous P."/>
            <person name="Grigoriev I."/>
        </authorList>
    </citation>
    <scope>NUCLEOTIDE SEQUENCE</scope>
    <source>
        <strain evidence="1 3">CBS 304.34</strain>
    </source>
</reference>
<dbReference type="PANTHER" id="PTHR42749">
    <property type="entry name" value="CELL SHAPE-DETERMINING PROTEIN MREB"/>
    <property type="match status" value="1"/>
</dbReference>
<gene>
    <name evidence="1 3" type="ORF">BDZ99DRAFT_111161</name>
</gene>
<reference evidence="3" key="2">
    <citation type="submission" date="2020-04" db="EMBL/GenBank/DDBJ databases">
        <authorList>
            <consortium name="NCBI Genome Project"/>
        </authorList>
    </citation>
    <scope>NUCLEOTIDE SEQUENCE</scope>
    <source>
        <strain evidence="3">CBS 304.34</strain>
    </source>
</reference>
<dbReference type="Gene3D" id="3.90.640.10">
    <property type="entry name" value="Actin, Chain A, domain 4"/>
    <property type="match status" value="1"/>
</dbReference>
<dbReference type="InterPro" id="IPR043129">
    <property type="entry name" value="ATPase_NBD"/>
</dbReference>
<dbReference type="RefSeq" id="XP_033572732.1">
    <property type="nucleotide sequence ID" value="XM_033712411.1"/>
</dbReference>
<protein>
    <recommendedName>
        <fullName evidence="4">Actin-like ATPase domain-containing protein</fullName>
    </recommendedName>
</protein>
<proteinExistence type="predicted"/>
<accession>A0A6A6YB18</accession>
<reference evidence="3" key="3">
    <citation type="submission" date="2025-04" db="UniProtKB">
        <authorList>
            <consortium name="RefSeq"/>
        </authorList>
    </citation>
    <scope>IDENTIFICATION</scope>
    <source>
        <strain evidence="3">CBS 304.34</strain>
    </source>
</reference>
<dbReference type="AlphaFoldDB" id="A0A6A6YB18"/>
<dbReference type="Gene3D" id="3.30.420.40">
    <property type="match status" value="2"/>
</dbReference>
<evidence type="ECO:0000313" key="3">
    <source>
        <dbReference type="RefSeq" id="XP_033572732.1"/>
    </source>
</evidence>
<organism evidence="1">
    <name type="scientific">Mytilinidion resinicola</name>
    <dbReference type="NCBI Taxonomy" id="574789"/>
    <lineage>
        <taxon>Eukaryota</taxon>
        <taxon>Fungi</taxon>
        <taxon>Dikarya</taxon>
        <taxon>Ascomycota</taxon>
        <taxon>Pezizomycotina</taxon>
        <taxon>Dothideomycetes</taxon>
        <taxon>Pleosporomycetidae</taxon>
        <taxon>Mytilinidiales</taxon>
        <taxon>Mytilinidiaceae</taxon>
        <taxon>Mytilinidion</taxon>
    </lineage>
</organism>
<dbReference type="SUPFAM" id="SSF53067">
    <property type="entry name" value="Actin-like ATPase domain"/>
    <property type="match status" value="2"/>
</dbReference>
<dbReference type="PANTHER" id="PTHR42749:SF1">
    <property type="entry name" value="CELL SHAPE-DETERMINING PROTEIN MREB"/>
    <property type="match status" value="1"/>
</dbReference>
<dbReference type="GeneID" id="54453304"/>